<comment type="catalytic activity">
    <reaction evidence="5">
        <text>a 2-demethylmenaquinol + S-adenosyl-L-methionine = a menaquinol + S-adenosyl-L-homocysteine + H(+)</text>
        <dbReference type="Rhea" id="RHEA:42640"/>
        <dbReference type="Rhea" id="RHEA-COMP:9539"/>
        <dbReference type="Rhea" id="RHEA-COMP:9563"/>
        <dbReference type="ChEBI" id="CHEBI:15378"/>
        <dbReference type="ChEBI" id="CHEBI:18151"/>
        <dbReference type="ChEBI" id="CHEBI:55437"/>
        <dbReference type="ChEBI" id="CHEBI:57856"/>
        <dbReference type="ChEBI" id="CHEBI:59789"/>
        <dbReference type="EC" id="2.1.1.163"/>
    </reaction>
</comment>
<dbReference type="HAMAP" id="MF_01813">
    <property type="entry name" value="MenG_UbiE_methyltr"/>
    <property type="match status" value="1"/>
</dbReference>
<feature type="compositionally biased region" description="Basic and acidic residues" evidence="6">
    <location>
        <begin position="8"/>
        <end position="21"/>
    </location>
</feature>
<dbReference type="Proteomes" id="UP001597511">
    <property type="component" value="Unassembled WGS sequence"/>
</dbReference>
<dbReference type="GO" id="GO:0043770">
    <property type="term" value="F:demethylmenaquinone methyltransferase activity"/>
    <property type="evidence" value="ECO:0007669"/>
    <property type="project" value="UniProtKB-EC"/>
</dbReference>
<sequence>MANSLPHDSIRPYEQSEKGKKEQVADMFNNIAGKYDFMNRFLSVGTDIGWRKKAIKWLQPVAPQHILDIATGTGDMSIMACKMLKPRQITGIDISTEMLEVGRKKIEKEGLVDKITLHTGDSEAIKFNDNTFDAGMVAFGIRNFENLERGLQEILRVLQPGAPLVILEFSKPKQPFKSLYNLYMKLVAPNVARMITKDQQAYEYLTASANAFPERKQLIDILNKAGYTDTRYKSLSLGICCIYTGKKPLS</sequence>
<evidence type="ECO:0000256" key="5">
    <source>
        <dbReference type="HAMAP-Rule" id="MF_01813"/>
    </source>
</evidence>
<dbReference type="NCBIfam" id="NF001244">
    <property type="entry name" value="PRK00216.1-5"/>
    <property type="match status" value="1"/>
</dbReference>
<dbReference type="InterPro" id="IPR029063">
    <property type="entry name" value="SAM-dependent_MTases_sf"/>
</dbReference>
<evidence type="ECO:0000256" key="6">
    <source>
        <dbReference type="SAM" id="MobiDB-lite"/>
    </source>
</evidence>
<organism evidence="7 8">
    <name type="scientific">Terrimonas rubra</name>
    <dbReference type="NCBI Taxonomy" id="1035890"/>
    <lineage>
        <taxon>Bacteria</taxon>
        <taxon>Pseudomonadati</taxon>
        <taxon>Bacteroidota</taxon>
        <taxon>Chitinophagia</taxon>
        <taxon>Chitinophagales</taxon>
        <taxon>Chitinophagaceae</taxon>
        <taxon>Terrimonas</taxon>
    </lineage>
</organism>
<keyword evidence="3 5" id="KW-0808">Transferase</keyword>
<protein>
    <recommendedName>
        <fullName evidence="5">Demethylmenaquinone methyltransferase</fullName>
        <ecNumber evidence="5">2.1.1.163</ecNumber>
    </recommendedName>
</protein>
<dbReference type="NCBIfam" id="TIGR01934">
    <property type="entry name" value="MenG_MenH_UbiE"/>
    <property type="match status" value="1"/>
</dbReference>
<comment type="pathway">
    <text evidence="5">Quinol/quinone metabolism; menaquinone biosynthesis; menaquinol from 1,4-dihydroxy-2-naphthoate: step 2/2.</text>
</comment>
<dbReference type="GO" id="GO:0032259">
    <property type="term" value="P:methylation"/>
    <property type="evidence" value="ECO:0007669"/>
    <property type="project" value="UniProtKB-KW"/>
</dbReference>
<evidence type="ECO:0000256" key="4">
    <source>
        <dbReference type="ARBA" id="ARBA00022691"/>
    </source>
</evidence>
<feature type="binding site" evidence="5">
    <location>
        <position position="93"/>
    </location>
    <ligand>
        <name>S-adenosyl-L-methionine</name>
        <dbReference type="ChEBI" id="CHEBI:59789"/>
    </ligand>
</feature>
<evidence type="ECO:0000256" key="2">
    <source>
        <dbReference type="ARBA" id="ARBA00022603"/>
    </source>
</evidence>
<evidence type="ECO:0000256" key="3">
    <source>
        <dbReference type="ARBA" id="ARBA00022679"/>
    </source>
</evidence>
<feature type="region of interest" description="Disordered" evidence="6">
    <location>
        <begin position="1"/>
        <end position="21"/>
    </location>
</feature>
<keyword evidence="1 5" id="KW-0474">Menaquinone biosynthesis</keyword>
<gene>
    <name evidence="7" type="primary">ubiE</name>
    <name evidence="5" type="synonym">menG</name>
    <name evidence="7" type="ORF">ACFS6H_20615</name>
</gene>
<keyword evidence="8" id="KW-1185">Reference proteome</keyword>
<feature type="binding site" evidence="5">
    <location>
        <position position="73"/>
    </location>
    <ligand>
        <name>S-adenosyl-L-methionine</name>
        <dbReference type="ChEBI" id="CHEBI:59789"/>
    </ligand>
</feature>
<evidence type="ECO:0000256" key="1">
    <source>
        <dbReference type="ARBA" id="ARBA00022428"/>
    </source>
</evidence>
<evidence type="ECO:0000313" key="8">
    <source>
        <dbReference type="Proteomes" id="UP001597511"/>
    </source>
</evidence>
<name>A0ABW6ACB1_9BACT</name>
<dbReference type="SUPFAM" id="SSF53335">
    <property type="entry name" value="S-adenosyl-L-methionine-dependent methyltransferases"/>
    <property type="match status" value="1"/>
</dbReference>
<dbReference type="PANTHER" id="PTHR43591:SF24">
    <property type="entry name" value="2-METHOXY-6-POLYPRENYL-1,4-BENZOQUINOL METHYLASE, MITOCHONDRIAL"/>
    <property type="match status" value="1"/>
</dbReference>
<dbReference type="EMBL" id="JBHUOZ010000003">
    <property type="protein sequence ID" value="MFD2922135.1"/>
    <property type="molecule type" value="Genomic_DNA"/>
</dbReference>
<comment type="caution">
    <text evidence="5">Lacks conserved residue(s) required for the propagation of feature annotation.</text>
</comment>
<accession>A0ABW6ACB1</accession>
<proteinExistence type="inferred from homology"/>
<comment type="similarity">
    <text evidence="5">Belongs to the class I-like SAM-binding methyltransferase superfamily. MenG/UbiE family.</text>
</comment>
<comment type="caution">
    <text evidence="7">The sequence shown here is derived from an EMBL/GenBank/DDBJ whole genome shotgun (WGS) entry which is preliminary data.</text>
</comment>
<dbReference type="InterPro" id="IPR004033">
    <property type="entry name" value="UbiE/COQ5_MeTrFase"/>
</dbReference>
<reference evidence="8" key="1">
    <citation type="journal article" date="2019" name="Int. J. Syst. Evol. Microbiol.">
        <title>The Global Catalogue of Microorganisms (GCM) 10K type strain sequencing project: providing services to taxonomists for standard genome sequencing and annotation.</title>
        <authorList>
            <consortium name="The Broad Institute Genomics Platform"/>
            <consortium name="The Broad Institute Genome Sequencing Center for Infectious Disease"/>
            <person name="Wu L."/>
            <person name="Ma J."/>
        </authorList>
    </citation>
    <scope>NUCLEOTIDE SEQUENCE [LARGE SCALE GENOMIC DNA]</scope>
    <source>
        <strain evidence="8">KCTC 23299</strain>
    </source>
</reference>
<keyword evidence="4 5" id="KW-0949">S-adenosyl-L-methionine</keyword>
<evidence type="ECO:0000313" key="7">
    <source>
        <dbReference type="EMBL" id="MFD2922135.1"/>
    </source>
</evidence>
<dbReference type="RefSeq" id="WP_386103549.1">
    <property type="nucleotide sequence ID" value="NZ_JBHUOZ010000003.1"/>
</dbReference>
<dbReference type="GO" id="GO:0008425">
    <property type="term" value="F:2-methoxy-6-polyprenyl-1,4-benzoquinol methyltransferase activity"/>
    <property type="evidence" value="ECO:0007669"/>
    <property type="project" value="UniProtKB-EC"/>
</dbReference>
<keyword evidence="2 5" id="KW-0489">Methyltransferase</keyword>
<dbReference type="PROSITE" id="PS01184">
    <property type="entry name" value="UBIE_2"/>
    <property type="match status" value="1"/>
</dbReference>
<dbReference type="Pfam" id="PF01209">
    <property type="entry name" value="Ubie_methyltran"/>
    <property type="match status" value="1"/>
</dbReference>
<dbReference type="EC" id="2.1.1.163" evidence="5"/>
<dbReference type="PROSITE" id="PS01183">
    <property type="entry name" value="UBIE_1"/>
    <property type="match status" value="1"/>
</dbReference>
<comment type="function">
    <text evidence="5">Methyltransferase required for the conversion of demethylmenaquinol (DMKH2) to menaquinol (MKH2).</text>
</comment>
<dbReference type="CDD" id="cd02440">
    <property type="entry name" value="AdoMet_MTases"/>
    <property type="match status" value="1"/>
</dbReference>
<feature type="binding site" evidence="5">
    <location>
        <begin position="121"/>
        <end position="122"/>
    </location>
    <ligand>
        <name>S-adenosyl-L-methionine</name>
        <dbReference type="ChEBI" id="CHEBI:59789"/>
    </ligand>
</feature>
<dbReference type="PROSITE" id="PS51608">
    <property type="entry name" value="SAM_MT_UBIE"/>
    <property type="match status" value="1"/>
</dbReference>
<dbReference type="PANTHER" id="PTHR43591">
    <property type="entry name" value="METHYLTRANSFERASE"/>
    <property type="match status" value="1"/>
</dbReference>
<dbReference type="InterPro" id="IPR023576">
    <property type="entry name" value="UbiE/COQ5_MeTrFase_CS"/>
</dbReference>
<dbReference type="Gene3D" id="3.40.50.150">
    <property type="entry name" value="Vaccinia Virus protein VP39"/>
    <property type="match status" value="1"/>
</dbReference>